<dbReference type="Gene3D" id="3.30.70.270">
    <property type="match status" value="2"/>
</dbReference>
<evidence type="ECO:0000313" key="3">
    <source>
        <dbReference type="Proteomes" id="UP000326396"/>
    </source>
</evidence>
<dbReference type="OrthoDB" id="415724at2759"/>
<dbReference type="SUPFAM" id="SSF56672">
    <property type="entry name" value="DNA/RNA polymerases"/>
    <property type="match status" value="1"/>
</dbReference>
<dbReference type="AlphaFoldDB" id="A0A5N6LZR3"/>
<dbReference type="EMBL" id="SZYD01000017">
    <property type="protein sequence ID" value="KAD3066992.1"/>
    <property type="molecule type" value="Genomic_DNA"/>
</dbReference>
<dbReference type="CDD" id="cd09274">
    <property type="entry name" value="RNase_HI_RT_Ty3"/>
    <property type="match status" value="1"/>
</dbReference>
<dbReference type="InterPro" id="IPR043502">
    <property type="entry name" value="DNA/RNA_pol_sf"/>
</dbReference>
<organism evidence="2 3">
    <name type="scientific">Mikania micrantha</name>
    <name type="common">bitter vine</name>
    <dbReference type="NCBI Taxonomy" id="192012"/>
    <lineage>
        <taxon>Eukaryota</taxon>
        <taxon>Viridiplantae</taxon>
        <taxon>Streptophyta</taxon>
        <taxon>Embryophyta</taxon>
        <taxon>Tracheophyta</taxon>
        <taxon>Spermatophyta</taxon>
        <taxon>Magnoliopsida</taxon>
        <taxon>eudicotyledons</taxon>
        <taxon>Gunneridae</taxon>
        <taxon>Pentapetalae</taxon>
        <taxon>asterids</taxon>
        <taxon>campanulids</taxon>
        <taxon>Asterales</taxon>
        <taxon>Asteraceae</taxon>
        <taxon>Asteroideae</taxon>
        <taxon>Heliantheae alliance</taxon>
        <taxon>Eupatorieae</taxon>
        <taxon>Mikania</taxon>
    </lineage>
</organism>
<dbReference type="PANTHER" id="PTHR34072:SF52">
    <property type="entry name" value="RIBONUCLEASE H"/>
    <property type="match status" value="1"/>
</dbReference>
<comment type="caution">
    <text evidence="2">The sequence shown here is derived from an EMBL/GenBank/DDBJ whole genome shotgun (WGS) entry which is preliminary data.</text>
</comment>
<reference evidence="2 3" key="1">
    <citation type="submission" date="2019-05" db="EMBL/GenBank/DDBJ databases">
        <title>Mikania micrantha, genome provides insights into the molecular mechanism of rapid growth.</title>
        <authorList>
            <person name="Liu B."/>
        </authorList>
    </citation>
    <scope>NUCLEOTIDE SEQUENCE [LARGE SCALE GENOMIC DNA]</scope>
    <source>
        <strain evidence="2">NLD-2019</strain>
        <tissue evidence="2">Leaf</tissue>
    </source>
</reference>
<dbReference type="Pfam" id="PF17919">
    <property type="entry name" value="RT_RNaseH_2"/>
    <property type="match status" value="1"/>
</dbReference>
<proteinExistence type="predicted"/>
<feature type="domain" description="Reverse transcriptase/retrotransposon-derived protein RNase H-like" evidence="1">
    <location>
        <begin position="105"/>
        <end position="198"/>
    </location>
</feature>
<dbReference type="FunFam" id="3.30.70.270:FF:000020">
    <property type="entry name" value="Transposon Tf2-6 polyprotein-like Protein"/>
    <property type="match status" value="1"/>
</dbReference>
<evidence type="ECO:0000259" key="1">
    <source>
        <dbReference type="Pfam" id="PF17919"/>
    </source>
</evidence>
<dbReference type="PANTHER" id="PTHR34072">
    <property type="entry name" value="ENZYMATIC POLYPROTEIN-RELATED"/>
    <property type="match status" value="1"/>
</dbReference>
<sequence>MQRIMRSIYEKMLELLRSEKLYAKLSKCDFWMRELQFLGHIINEQGIHLDPSKIEAVKEWDTPRTPTKTRQFLGLAGYYRRFIENFSKIALLLTTLTQKKVVSEWGEKQQEAFETFKQKLCNEPILSFPEGNEDFVVYRDASRLGLGCVLMQRKKVIAYASRQLKIHEKNYTTHDMELGAVVFALKIWRYYFYGTNYVVYIDHKSLPHILDQKILNMRQRIWMELLSDYDCEIRYHSGKASVVADALNRK</sequence>
<protein>
    <recommendedName>
        <fullName evidence="1">Reverse transcriptase/retrotransposon-derived protein RNase H-like domain-containing protein</fullName>
    </recommendedName>
</protein>
<accession>A0A5N6LZR3</accession>
<name>A0A5N6LZR3_9ASTR</name>
<evidence type="ECO:0000313" key="2">
    <source>
        <dbReference type="EMBL" id="KAD3066992.1"/>
    </source>
</evidence>
<dbReference type="InterPro" id="IPR041577">
    <property type="entry name" value="RT_RNaseH_2"/>
</dbReference>
<gene>
    <name evidence="2" type="ORF">E3N88_34872</name>
</gene>
<dbReference type="InterPro" id="IPR043128">
    <property type="entry name" value="Rev_trsase/Diguanyl_cyclase"/>
</dbReference>
<dbReference type="Proteomes" id="UP000326396">
    <property type="component" value="Linkage Group LG7"/>
</dbReference>
<keyword evidence="3" id="KW-1185">Reference proteome</keyword>